<reference evidence="2 3" key="1">
    <citation type="submission" date="2017-12" db="EMBL/GenBank/DDBJ databases">
        <title>Characterization of six clinical isolates of Enterochimera gen. nov., a novel genus of the Yersiniaciae family and the three species Enterochimera arupensis sp. nov., Enterochimera coloradensis sp. nov, and Enterochimera californica sp. nov.</title>
        <authorList>
            <person name="Rossi A."/>
            <person name="Fisher M."/>
        </authorList>
    </citation>
    <scope>NUCLEOTIDE SEQUENCE [LARGE SCALE GENOMIC DNA]</scope>
    <source>
        <strain evidence="3">2016-Iso4</strain>
    </source>
</reference>
<keyword evidence="3" id="KW-1185">Reference proteome</keyword>
<organism evidence="2 3">
    <name type="scientific">Chimaeribacter coloradensis</name>
    <dbReference type="NCBI Taxonomy" id="2060068"/>
    <lineage>
        <taxon>Bacteria</taxon>
        <taxon>Pseudomonadati</taxon>
        <taxon>Pseudomonadota</taxon>
        <taxon>Gammaproteobacteria</taxon>
        <taxon>Enterobacterales</taxon>
        <taxon>Yersiniaceae</taxon>
        <taxon>Chimaeribacter</taxon>
    </lineage>
</organism>
<dbReference type="Proteomes" id="UP000234503">
    <property type="component" value="Unassembled WGS sequence"/>
</dbReference>
<proteinExistence type="predicted"/>
<dbReference type="Gene3D" id="3.10.450.50">
    <property type="match status" value="1"/>
</dbReference>
<dbReference type="InterPro" id="IPR032710">
    <property type="entry name" value="NTF2-like_dom_sf"/>
</dbReference>
<dbReference type="SUPFAM" id="SSF54427">
    <property type="entry name" value="NTF2-like"/>
    <property type="match status" value="1"/>
</dbReference>
<dbReference type="InterPro" id="IPR027843">
    <property type="entry name" value="DUF4440"/>
</dbReference>
<feature type="domain" description="DUF4440" evidence="1">
    <location>
        <begin position="23"/>
        <end position="109"/>
    </location>
</feature>
<name>A0A2N5E5S5_9GAMM</name>
<evidence type="ECO:0000313" key="2">
    <source>
        <dbReference type="EMBL" id="PLR36514.1"/>
    </source>
</evidence>
<dbReference type="OrthoDB" id="8912060at2"/>
<sequence>MNAYFQQVIDLHIAIEQWLGRGEGDLPALLGYFTEDFSMITLSGGELDKPALAAFFSAQRGARPGLTIGIEAMRLIAGWPGGAVVSYRERQQLPGQAAHLRRSTVVFCESEAGLQWQHLHETPIV</sequence>
<protein>
    <submittedName>
        <fullName evidence="2">DUF4440 domain-containing protein</fullName>
    </submittedName>
</protein>
<dbReference type="Pfam" id="PF14534">
    <property type="entry name" value="DUF4440"/>
    <property type="match status" value="1"/>
</dbReference>
<comment type="caution">
    <text evidence="2">The sequence shown here is derived from an EMBL/GenBank/DDBJ whole genome shotgun (WGS) entry which is preliminary data.</text>
</comment>
<dbReference type="RefSeq" id="WP_101824088.1">
    <property type="nucleotide sequence ID" value="NZ_PJZH01000006.1"/>
</dbReference>
<accession>A0A2N5E5S5</accession>
<dbReference type="EMBL" id="PJZH01000006">
    <property type="protein sequence ID" value="PLR36514.1"/>
    <property type="molecule type" value="Genomic_DNA"/>
</dbReference>
<dbReference type="PIRSF" id="PIRSF029394">
    <property type="entry name" value="UCP029394"/>
    <property type="match status" value="1"/>
</dbReference>
<evidence type="ECO:0000259" key="1">
    <source>
        <dbReference type="Pfam" id="PF14534"/>
    </source>
</evidence>
<dbReference type="AlphaFoldDB" id="A0A2N5E5S5"/>
<dbReference type="InterPro" id="IPR016918">
    <property type="entry name" value="UCP029394"/>
</dbReference>
<evidence type="ECO:0000313" key="3">
    <source>
        <dbReference type="Proteomes" id="UP000234503"/>
    </source>
</evidence>
<gene>
    <name evidence="2" type="ORF">CYR32_09170</name>
</gene>